<dbReference type="GO" id="GO:0046872">
    <property type="term" value="F:metal ion binding"/>
    <property type="evidence" value="ECO:0007669"/>
    <property type="project" value="UniProtKB-KW"/>
</dbReference>
<keyword evidence="1" id="KW-0479">Metal-binding</keyword>
<comment type="caution">
    <text evidence="5">The sequence shown here is derived from an EMBL/GenBank/DDBJ whole genome shotgun (WGS) entry which is preliminary data.</text>
</comment>
<evidence type="ECO:0000313" key="6">
    <source>
        <dbReference type="Proteomes" id="UP000298860"/>
    </source>
</evidence>
<dbReference type="GO" id="GO:0005975">
    <property type="term" value="P:carbohydrate metabolic process"/>
    <property type="evidence" value="ECO:0007669"/>
    <property type="project" value="InterPro"/>
</dbReference>
<dbReference type="PANTHER" id="PTHR10587:SF133">
    <property type="entry name" value="CHITIN DEACETYLASE 1-RELATED"/>
    <property type="match status" value="1"/>
</dbReference>
<evidence type="ECO:0000259" key="4">
    <source>
        <dbReference type="PROSITE" id="PS51677"/>
    </source>
</evidence>
<feature type="region of interest" description="Disordered" evidence="3">
    <location>
        <begin position="27"/>
        <end position="79"/>
    </location>
</feature>
<gene>
    <name evidence="5" type="ORF">GTS_00010</name>
</gene>
<feature type="compositionally biased region" description="Pro residues" evidence="3">
    <location>
        <begin position="59"/>
        <end position="70"/>
    </location>
</feature>
<keyword evidence="6" id="KW-1185">Reference proteome</keyword>
<dbReference type="InterPro" id="IPR050248">
    <property type="entry name" value="Polysacc_deacetylase_ArnD"/>
</dbReference>
<dbReference type="GO" id="GO:0016810">
    <property type="term" value="F:hydrolase activity, acting on carbon-nitrogen (but not peptide) bonds"/>
    <property type="evidence" value="ECO:0007669"/>
    <property type="project" value="InterPro"/>
</dbReference>
<dbReference type="CDD" id="cd10917">
    <property type="entry name" value="CE4_NodB_like_6s_7s"/>
    <property type="match status" value="1"/>
</dbReference>
<proteinExistence type="predicted"/>
<evidence type="ECO:0000313" key="5">
    <source>
        <dbReference type="EMBL" id="GDY28368.1"/>
    </source>
</evidence>
<dbReference type="AlphaFoldDB" id="A0A4D4J0N9"/>
<dbReference type="Gene3D" id="3.20.20.370">
    <property type="entry name" value="Glycoside hydrolase/deacetylase"/>
    <property type="match status" value="1"/>
</dbReference>
<name>A0A4D4J0N9_9PSEU</name>
<protein>
    <recommendedName>
        <fullName evidence="4">NodB homology domain-containing protein</fullName>
    </recommendedName>
</protein>
<keyword evidence="2" id="KW-0378">Hydrolase</keyword>
<dbReference type="Proteomes" id="UP000298860">
    <property type="component" value="Unassembled WGS sequence"/>
</dbReference>
<feature type="domain" description="NodB homology" evidence="4">
    <location>
        <begin position="83"/>
        <end position="266"/>
    </location>
</feature>
<reference evidence="6" key="1">
    <citation type="submission" date="2019-04" db="EMBL/GenBank/DDBJ databases">
        <title>Draft genome sequence of Pseudonocardiaceae bacterium SL3-2-4.</title>
        <authorList>
            <person name="Ningsih F."/>
            <person name="Yokota A."/>
            <person name="Sakai Y."/>
            <person name="Nanatani K."/>
            <person name="Yabe S."/>
            <person name="Oetari A."/>
            <person name="Sjamsuridzal W."/>
        </authorList>
    </citation>
    <scope>NUCLEOTIDE SEQUENCE [LARGE SCALE GENOMIC DNA]</scope>
    <source>
        <strain evidence="6">SL3-2-4</strain>
    </source>
</reference>
<dbReference type="InterPro" id="IPR011330">
    <property type="entry name" value="Glyco_hydro/deAcase_b/a-brl"/>
</dbReference>
<accession>A0A4D4J0N9</accession>
<evidence type="ECO:0000256" key="1">
    <source>
        <dbReference type="ARBA" id="ARBA00022723"/>
    </source>
</evidence>
<dbReference type="PROSITE" id="PS51318">
    <property type="entry name" value="TAT"/>
    <property type="match status" value="1"/>
</dbReference>
<sequence>MPGSPAPLHRRRFFSLLAVGLAATVAGCRDGPASAPPPDGMPPTGALTPPSGPPGWDESPPPAPPAPPRGPNRVLSKGPAGANRIALTVDDGYSNEVVAGYVDFAARTGIHLTFSPNGIYAHSWAPHAETLKPLVERGQVQIINHTFSHPDLRRMNDAQIRAELERNEEWVNRTFGTSTKPYYRPPFGFHNEHVDGLAGDLGYRNTVMWSGSYGDSRLVTPQFLMNQANRYLQPGVIMLGHANHPTVLGLFNQLTDLIRQRNLDPVTLNEMFGYPAASP</sequence>
<dbReference type="PANTHER" id="PTHR10587">
    <property type="entry name" value="GLYCOSYL TRANSFERASE-RELATED"/>
    <property type="match status" value="1"/>
</dbReference>
<dbReference type="SUPFAM" id="SSF88713">
    <property type="entry name" value="Glycoside hydrolase/deacetylase"/>
    <property type="match status" value="1"/>
</dbReference>
<dbReference type="PROSITE" id="PS51677">
    <property type="entry name" value="NODB"/>
    <property type="match status" value="1"/>
</dbReference>
<dbReference type="Pfam" id="PF01522">
    <property type="entry name" value="Polysacc_deac_1"/>
    <property type="match status" value="1"/>
</dbReference>
<dbReference type="InterPro" id="IPR002509">
    <property type="entry name" value="NODB_dom"/>
</dbReference>
<dbReference type="EMBL" id="BJFL01000001">
    <property type="protein sequence ID" value="GDY28368.1"/>
    <property type="molecule type" value="Genomic_DNA"/>
</dbReference>
<dbReference type="RefSeq" id="WP_225977988.1">
    <property type="nucleotide sequence ID" value="NZ_BJFL01000001.1"/>
</dbReference>
<evidence type="ECO:0000256" key="2">
    <source>
        <dbReference type="ARBA" id="ARBA00022801"/>
    </source>
</evidence>
<dbReference type="InterPro" id="IPR006311">
    <property type="entry name" value="TAT_signal"/>
</dbReference>
<dbReference type="GO" id="GO:0016020">
    <property type="term" value="C:membrane"/>
    <property type="evidence" value="ECO:0007669"/>
    <property type="project" value="TreeGrafter"/>
</dbReference>
<organism evidence="5 6">
    <name type="scientific">Gandjariella thermophila</name>
    <dbReference type="NCBI Taxonomy" id="1931992"/>
    <lineage>
        <taxon>Bacteria</taxon>
        <taxon>Bacillati</taxon>
        <taxon>Actinomycetota</taxon>
        <taxon>Actinomycetes</taxon>
        <taxon>Pseudonocardiales</taxon>
        <taxon>Pseudonocardiaceae</taxon>
        <taxon>Gandjariella</taxon>
    </lineage>
</organism>
<evidence type="ECO:0000256" key="3">
    <source>
        <dbReference type="SAM" id="MobiDB-lite"/>
    </source>
</evidence>